<comment type="similarity">
    <text evidence="1">Belongs to the dTDP-4-dehydrorhamnose 3,5-epimerase family.</text>
</comment>
<dbReference type="GO" id="GO:0005829">
    <property type="term" value="C:cytosol"/>
    <property type="evidence" value="ECO:0007669"/>
    <property type="project" value="TreeGrafter"/>
</dbReference>
<dbReference type="InterPro" id="IPR011051">
    <property type="entry name" value="RmlC_Cupin_sf"/>
</dbReference>
<sequence>MPACVTALPIPGAWRIENLRHVDERGSFREWYRDDATYAETCGGWRPRQVNWSVSHRAVLRGISVATGTPGQAKYVTCARGAVLDVVVDLRAGSPTFGHWHQEQLDEDHDVSLYLDKGLGHAFLSLTGTSMLMYLLSRPHDPAREVRVQALDPDLGITWPDKVTVTRSAKDQAAPSLADAEQAGLLPVFTL</sequence>
<reference evidence="2 3" key="1">
    <citation type="submission" date="2017-07" db="EMBL/GenBank/DDBJ databases">
        <title>Amycolatopsis alba DSM 44262 Genome sequencing and assembly.</title>
        <authorList>
            <person name="Kaur N."/>
            <person name="Mayilraj S."/>
        </authorList>
    </citation>
    <scope>NUCLEOTIDE SEQUENCE [LARGE SCALE GENOMIC DNA]</scope>
    <source>
        <strain evidence="2 3">DSM 44262</strain>
    </source>
</reference>
<organism evidence="2 3">
    <name type="scientific">Amycolatopsis alba DSM 44262</name>
    <dbReference type="NCBI Taxonomy" id="1125972"/>
    <lineage>
        <taxon>Bacteria</taxon>
        <taxon>Bacillati</taxon>
        <taxon>Actinomycetota</taxon>
        <taxon>Actinomycetes</taxon>
        <taxon>Pseudonocardiales</taxon>
        <taxon>Pseudonocardiaceae</taxon>
        <taxon>Amycolatopsis</taxon>
    </lineage>
</organism>
<dbReference type="RefSeq" id="WP_020634939.1">
    <property type="nucleotide sequence ID" value="NZ_KB913032.1"/>
</dbReference>
<dbReference type="EMBL" id="NMQU01000112">
    <property type="protein sequence ID" value="OXM44797.1"/>
    <property type="molecule type" value="Genomic_DNA"/>
</dbReference>
<dbReference type="SUPFAM" id="SSF51182">
    <property type="entry name" value="RmlC-like cupins"/>
    <property type="match status" value="1"/>
</dbReference>
<dbReference type="CDD" id="cd00438">
    <property type="entry name" value="cupin_RmlC"/>
    <property type="match status" value="1"/>
</dbReference>
<dbReference type="AlphaFoldDB" id="A0A229RDT2"/>
<dbReference type="PANTHER" id="PTHR21047">
    <property type="entry name" value="DTDP-6-DEOXY-D-GLUCOSE-3,5 EPIMERASE"/>
    <property type="match status" value="1"/>
</dbReference>
<dbReference type="InterPro" id="IPR000888">
    <property type="entry name" value="RmlC-like"/>
</dbReference>
<dbReference type="GO" id="GO:0008830">
    <property type="term" value="F:dTDP-4-dehydrorhamnose 3,5-epimerase activity"/>
    <property type="evidence" value="ECO:0007669"/>
    <property type="project" value="InterPro"/>
</dbReference>
<dbReference type="PANTHER" id="PTHR21047:SF2">
    <property type="entry name" value="THYMIDINE DIPHOSPHO-4-KETO-RHAMNOSE 3,5-EPIMERASE"/>
    <property type="match status" value="1"/>
</dbReference>
<dbReference type="Pfam" id="PF00908">
    <property type="entry name" value="dTDP_sugar_isom"/>
    <property type="match status" value="1"/>
</dbReference>
<evidence type="ECO:0000256" key="1">
    <source>
        <dbReference type="ARBA" id="ARBA00010154"/>
    </source>
</evidence>
<evidence type="ECO:0000313" key="2">
    <source>
        <dbReference type="EMBL" id="OXM44797.1"/>
    </source>
</evidence>
<dbReference type="GO" id="GO:0019305">
    <property type="term" value="P:dTDP-rhamnose biosynthetic process"/>
    <property type="evidence" value="ECO:0007669"/>
    <property type="project" value="TreeGrafter"/>
</dbReference>
<dbReference type="Gene3D" id="2.60.120.10">
    <property type="entry name" value="Jelly Rolls"/>
    <property type="match status" value="1"/>
</dbReference>
<comment type="caution">
    <text evidence="2">The sequence shown here is derived from an EMBL/GenBank/DDBJ whole genome shotgun (WGS) entry which is preliminary data.</text>
</comment>
<evidence type="ECO:0000313" key="3">
    <source>
        <dbReference type="Proteomes" id="UP000215563"/>
    </source>
</evidence>
<proteinExistence type="inferred from homology"/>
<dbReference type="GO" id="GO:0000271">
    <property type="term" value="P:polysaccharide biosynthetic process"/>
    <property type="evidence" value="ECO:0007669"/>
    <property type="project" value="TreeGrafter"/>
</dbReference>
<name>A0A229RDT2_AMYAL</name>
<accession>A0A229RDT2</accession>
<keyword evidence="3" id="KW-1185">Reference proteome</keyword>
<dbReference type="OrthoDB" id="9800680at2"/>
<dbReference type="Proteomes" id="UP000215563">
    <property type="component" value="Unassembled WGS sequence"/>
</dbReference>
<dbReference type="InterPro" id="IPR014710">
    <property type="entry name" value="RmlC-like_jellyroll"/>
</dbReference>
<protein>
    <submittedName>
        <fullName evidence="2">dTDP-4-keto-6-deoxy-D-glucose epimerase</fullName>
    </submittedName>
</protein>
<gene>
    <name evidence="2" type="ORF">CFP75_33280</name>
</gene>